<sequence>MWCCASLHAVCLLPVQYEAFERVIGNIITGHYTTEDAKQAAIRAALLGRQDLEVLFAKEVIAPCHAMQARKQQRPTKRRKTRSSLLEAEDIRPRKPLITTIPPRPALSAVAAEVIDLATTDSMCEDTEADGSGDATSAWSDSEHEWGAEEELAL</sequence>
<evidence type="ECO:0000256" key="1">
    <source>
        <dbReference type="SAM" id="MobiDB-lite"/>
    </source>
</evidence>
<evidence type="ECO:0000313" key="3">
    <source>
        <dbReference type="Proteomes" id="UP000664859"/>
    </source>
</evidence>
<feature type="region of interest" description="Disordered" evidence="1">
    <location>
        <begin position="67"/>
        <end position="86"/>
    </location>
</feature>
<proteinExistence type="predicted"/>
<keyword evidence="3" id="KW-1185">Reference proteome</keyword>
<organism evidence="2 3">
    <name type="scientific">Tribonema minus</name>
    <dbReference type="NCBI Taxonomy" id="303371"/>
    <lineage>
        <taxon>Eukaryota</taxon>
        <taxon>Sar</taxon>
        <taxon>Stramenopiles</taxon>
        <taxon>Ochrophyta</taxon>
        <taxon>PX clade</taxon>
        <taxon>Xanthophyceae</taxon>
        <taxon>Tribonematales</taxon>
        <taxon>Tribonemataceae</taxon>
        <taxon>Tribonema</taxon>
    </lineage>
</organism>
<reference evidence="2" key="1">
    <citation type="submission" date="2021-02" db="EMBL/GenBank/DDBJ databases">
        <title>First Annotated Genome of the Yellow-green Alga Tribonema minus.</title>
        <authorList>
            <person name="Mahan K.M."/>
        </authorList>
    </citation>
    <scope>NUCLEOTIDE SEQUENCE</scope>
    <source>
        <strain evidence="2">UTEX B ZZ1240</strain>
    </source>
</reference>
<comment type="caution">
    <text evidence="2">The sequence shown here is derived from an EMBL/GenBank/DDBJ whole genome shotgun (WGS) entry which is preliminary data.</text>
</comment>
<gene>
    <name evidence="2" type="ORF">JKP88DRAFT_217940</name>
</gene>
<dbReference type="AlphaFoldDB" id="A0A835ZCZ7"/>
<dbReference type="EMBL" id="JAFCMP010000057">
    <property type="protein sequence ID" value="KAG5189065.1"/>
    <property type="molecule type" value="Genomic_DNA"/>
</dbReference>
<evidence type="ECO:0000313" key="2">
    <source>
        <dbReference type="EMBL" id="KAG5189065.1"/>
    </source>
</evidence>
<feature type="compositionally biased region" description="Basic residues" evidence="1">
    <location>
        <begin position="71"/>
        <end position="82"/>
    </location>
</feature>
<protein>
    <submittedName>
        <fullName evidence="2">Uncharacterized protein</fullName>
    </submittedName>
</protein>
<dbReference type="Proteomes" id="UP000664859">
    <property type="component" value="Unassembled WGS sequence"/>
</dbReference>
<name>A0A835ZCZ7_9STRA</name>
<feature type="region of interest" description="Disordered" evidence="1">
    <location>
        <begin position="122"/>
        <end position="154"/>
    </location>
</feature>
<accession>A0A835ZCZ7</accession>